<evidence type="ECO:0000313" key="1">
    <source>
        <dbReference type="EMBL" id="CRK97502.1"/>
    </source>
</evidence>
<gene>
    <name evidence="1" type="ORF">CLUMA_CG010891</name>
</gene>
<protein>
    <submittedName>
        <fullName evidence="1">CLUMA_CG010891, isoform A</fullName>
    </submittedName>
</protein>
<name>A0A1J1IES6_9DIPT</name>
<accession>A0A1J1IES6</accession>
<dbReference type="Proteomes" id="UP000183832">
    <property type="component" value="Unassembled WGS sequence"/>
</dbReference>
<dbReference type="AlphaFoldDB" id="A0A1J1IES6"/>
<keyword evidence="2" id="KW-1185">Reference proteome</keyword>
<reference evidence="1 2" key="1">
    <citation type="submission" date="2015-04" db="EMBL/GenBank/DDBJ databases">
        <authorList>
            <person name="Syromyatnikov M.Y."/>
            <person name="Popov V.N."/>
        </authorList>
    </citation>
    <scope>NUCLEOTIDE SEQUENCE [LARGE SCALE GENOMIC DNA]</scope>
</reference>
<proteinExistence type="predicted"/>
<organism evidence="1 2">
    <name type="scientific">Clunio marinus</name>
    <dbReference type="NCBI Taxonomy" id="568069"/>
    <lineage>
        <taxon>Eukaryota</taxon>
        <taxon>Metazoa</taxon>
        <taxon>Ecdysozoa</taxon>
        <taxon>Arthropoda</taxon>
        <taxon>Hexapoda</taxon>
        <taxon>Insecta</taxon>
        <taxon>Pterygota</taxon>
        <taxon>Neoptera</taxon>
        <taxon>Endopterygota</taxon>
        <taxon>Diptera</taxon>
        <taxon>Nematocera</taxon>
        <taxon>Chironomoidea</taxon>
        <taxon>Chironomidae</taxon>
        <taxon>Clunio</taxon>
    </lineage>
</organism>
<dbReference type="EMBL" id="CVRI01000047">
    <property type="protein sequence ID" value="CRK97502.1"/>
    <property type="molecule type" value="Genomic_DNA"/>
</dbReference>
<evidence type="ECO:0000313" key="2">
    <source>
        <dbReference type="Proteomes" id="UP000183832"/>
    </source>
</evidence>
<sequence>MNWIIIHTIKTKAESTLLTINVSCQTTQIAKEQCLNLSTKYTINSWYYGFTHTAECSAPLGYESYDVHENEGIHRVVVVTVQFKFVYEAIHTLFGLLLKVTKQLT</sequence>